<dbReference type="EMBL" id="KZ305040">
    <property type="protein sequence ID" value="PIA41299.1"/>
    <property type="molecule type" value="Genomic_DNA"/>
</dbReference>
<reference evidence="2 3" key="1">
    <citation type="submission" date="2017-09" db="EMBL/GenBank/DDBJ databases">
        <title>WGS assembly of Aquilegia coerulea Goldsmith.</title>
        <authorList>
            <person name="Hodges S."/>
            <person name="Kramer E."/>
            <person name="Nordborg M."/>
            <person name="Tomkins J."/>
            <person name="Borevitz J."/>
            <person name="Derieg N."/>
            <person name="Yan J."/>
            <person name="Mihaltcheva S."/>
            <person name="Hayes R.D."/>
            <person name="Rokhsar D."/>
        </authorList>
    </citation>
    <scope>NUCLEOTIDE SEQUENCE [LARGE SCALE GENOMIC DNA]</scope>
    <source>
        <strain evidence="3">cv. Goldsmith</strain>
    </source>
</reference>
<dbReference type="Proteomes" id="UP000230069">
    <property type="component" value="Unassembled WGS sequence"/>
</dbReference>
<organism evidence="2 3">
    <name type="scientific">Aquilegia coerulea</name>
    <name type="common">Rocky mountain columbine</name>
    <dbReference type="NCBI Taxonomy" id="218851"/>
    <lineage>
        <taxon>Eukaryota</taxon>
        <taxon>Viridiplantae</taxon>
        <taxon>Streptophyta</taxon>
        <taxon>Embryophyta</taxon>
        <taxon>Tracheophyta</taxon>
        <taxon>Spermatophyta</taxon>
        <taxon>Magnoliopsida</taxon>
        <taxon>Ranunculales</taxon>
        <taxon>Ranunculaceae</taxon>
        <taxon>Thalictroideae</taxon>
        <taxon>Aquilegia</taxon>
    </lineage>
</organism>
<name>A0A2G5DCP2_AQUCA</name>
<evidence type="ECO:0000256" key="1">
    <source>
        <dbReference type="SAM" id="MobiDB-lite"/>
    </source>
</evidence>
<proteinExistence type="predicted"/>
<protein>
    <submittedName>
        <fullName evidence="2">Uncharacterized protein</fullName>
    </submittedName>
</protein>
<dbReference type="AlphaFoldDB" id="A0A2G5DCP2"/>
<dbReference type="InParanoid" id="A0A2G5DCP2"/>
<sequence>MMVIYKGDYQREKDKKDTSKFNFNLENSPRRKIKKSGKSSTLPDLFSMQNLPKLVKLIISRKKKKKLNKLQFK</sequence>
<accession>A0A2G5DCP2</accession>
<keyword evidence="3" id="KW-1185">Reference proteome</keyword>
<gene>
    <name evidence="2" type="ORF">AQUCO_02300221v1</name>
</gene>
<evidence type="ECO:0000313" key="3">
    <source>
        <dbReference type="Proteomes" id="UP000230069"/>
    </source>
</evidence>
<feature type="region of interest" description="Disordered" evidence="1">
    <location>
        <begin position="20"/>
        <end position="40"/>
    </location>
</feature>
<evidence type="ECO:0000313" key="2">
    <source>
        <dbReference type="EMBL" id="PIA41299.1"/>
    </source>
</evidence>